<keyword evidence="7 8" id="KW-0472">Membrane</keyword>
<comment type="caution">
    <text evidence="11">The sequence shown here is derived from an EMBL/GenBank/DDBJ whole genome shotgun (WGS) entry which is preliminary data.</text>
</comment>
<keyword evidence="6 8" id="KW-1133">Transmembrane helix</keyword>
<proteinExistence type="inferred from homology"/>
<keyword evidence="3" id="KW-0813">Transport</keyword>
<feature type="transmembrane region" description="Helical" evidence="8">
    <location>
        <begin position="26"/>
        <end position="48"/>
    </location>
</feature>
<keyword evidence="11" id="KW-0449">Lipoprotein</keyword>
<evidence type="ECO:0000256" key="8">
    <source>
        <dbReference type="SAM" id="Phobius"/>
    </source>
</evidence>
<reference evidence="11 12" key="1">
    <citation type="submission" date="2019-03" db="EMBL/GenBank/DDBJ databases">
        <title>Freshwater and sediment microbial communities from various areas in North America, analyzing microbe dynamics in response to fracking.</title>
        <authorList>
            <person name="Lamendella R."/>
        </authorList>
    </citation>
    <scope>NUCLEOTIDE SEQUENCE [LARGE SCALE GENOMIC DNA]</scope>
    <source>
        <strain evidence="11 12">18_TX</strain>
    </source>
</reference>
<evidence type="ECO:0000259" key="10">
    <source>
        <dbReference type="Pfam" id="PF12704"/>
    </source>
</evidence>
<keyword evidence="5 8" id="KW-0812">Transmembrane</keyword>
<feature type="transmembrane region" description="Helical" evidence="8">
    <location>
        <begin position="379"/>
        <end position="401"/>
    </location>
</feature>
<protein>
    <submittedName>
        <fullName evidence="11">Lipoprotein-releasing system permease protein</fullName>
    </submittedName>
</protein>
<evidence type="ECO:0000256" key="4">
    <source>
        <dbReference type="ARBA" id="ARBA00022475"/>
    </source>
</evidence>
<dbReference type="GO" id="GO:0042953">
    <property type="term" value="P:lipoprotein transport"/>
    <property type="evidence" value="ECO:0007669"/>
    <property type="project" value="InterPro"/>
</dbReference>
<keyword evidence="12" id="KW-1185">Reference proteome</keyword>
<dbReference type="Pfam" id="PF12704">
    <property type="entry name" value="MacB_PCD"/>
    <property type="match status" value="1"/>
</dbReference>
<evidence type="ECO:0000313" key="12">
    <source>
        <dbReference type="Proteomes" id="UP000295531"/>
    </source>
</evidence>
<dbReference type="InterPro" id="IPR025857">
    <property type="entry name" value="MacB_PCD"/>
</dbReference>
<evidence type="ECO:0000256" key="7">
    <source>
        <dbReference type="ARBA" id="ARBA00023136"/>
    </source>
</evidence>
<dbReference type="InterPro" id="IPR003838">
    <property type="entry name" value="ABC3_permease_C"/>
</dbReference>
<dbReference type="InterPro" id="IPR011925">
    <property type="entry name" value="LolCE_TM"/>
</dbReference>
<comment type="subcellular location">
    <subcellularLocation>
        <location evidence="1">Cell membrane</location>
        <topology evidence="1">Multi-pass membrane protein</topology>
    </subcellularLocation>
</comment>
<sequence>MFRPVTLFLAWRYGRAQKSSAFTRFINRFALGGIALGIMALVVVMSVMNGFESELKNRILGAVPQVSLVKSHPLTDWRQARQALPAHAHVQQSLPLVQTQAVLQGRTDMVVVAARGRLASSEPSGADSGLPERLTSSLRAGDWQSLKQGNYNIVLGQGVANKLGVTLGDSVRLITAEGAVYTPFGMVPAQRQFRVSGVFSLQSEVDNGLVVTAAGDLNRLIRRPAESVQGFQLQLDDAFAAPGVAADFRQATDYQVTDWREQFGQLFDAVAMEKRMMWLMLALIIAVAAFNTLSALVMVINEKRQDIAILQTLGLSQAQVRRVFLLQGSYNGILGTLVGVSAGLAVSYYLNSILLALGINLMAISPAGLPVVIEPVHVITVAVASLILCLAASVYPALVAAKTQPSEALRYD</sequence>
<dbReference type="Pfam" id="PF02687">
    <property type="entry name" value="FtsX"/>
    <property type="match status" value="1"/>
</dbReference>
<evidence type="ECO:0000256" key="2">
    <source>
        <dbReference type="ARBA" id="ARBA00005236"/>
    </source>
</evidence>
<feature type="domain" description="MacB-like periplasmic core" evidence="10">
    <location>
        <begin position="30"/>
        <end position="250"/>
    </location>
</feature>
<name>A0A4R6PJG2_9GAMM</name>
<dbReference type="PANTHER" id="PTHR30489:SF8">
    <property type="entry name" value="LIPOPROTEIN-RELEASING SYSTEM TRANSMEMBRANE PROTEIN LOLC"/>
    <property type="match status" value="1"/>
</dbReference>
<gene>
    <name evidence="11" type="ORF">DEU29_105109</name>
</gene>
<organism evidence="11 12">
    <name type="scientific">Idiomarina aquatica</name>
    <dbReference type="NCBI Taxonomy" id="1327752"/>
    <lineage>
        <taxon>Bacteria</taxon>
        <taxon>Pseudomonadati</taxon>
        <taxon>Pseudomonadota</taxon>
        <taxon>Gammaproteobacteria</taxon>
        <taxon>Alteromonadales</taxon>
        <taxon>Idiomarinaceae</taxon>
        <taxon>Idiomarina</taxon>
    </lineage>
</organism>
<dbReference type="InterPro" id="IPR051447">
    <property type="entry name" value="Lipoprotein-release_system"/>
</dbReference>
<feature type="domain" description="ABC3 transporter permease C-terminal" evidence="9">
    <location>
        <begin position="279"/>
        <end position="405"/>
    </location>
</feature>
<evidence type="ECO:0000256" key="1">
    <source>
        <dbReference type="ARBA" id="ARBA00004651"/>
    </source>
</evidence>
<dbReference type="GO" id="GO:0098797">
    <property type="term" value="C:plasma membrane protein complex"/>
    <property type="evidence" value="ECO:0007669"/>
    <property type="project" value="TreeGrafter"/>
</dbReference>
<keyword evidence="4" id="KW-1003">Cell membrane</keyword>
<dbReference type="GO" id="GO:0044874">
    <property type="term" value="P:lipoprotein localization to outer membrane"/>
    <property type="evidence" value="ECO:0007669"/>
    <property type="project" value="TreeGrafter"/>
</dbReference>
<evidence type="ECO:0000256" key="5">
    <source>
        <dbReference type="ARBA" id="ARBA00022692"/>
    </source>
</evidence>
<evidence type="ECO:0000256" key="6">
    <source>
        <dbReference type="ARBA" id="ARBA00022989"/>
    </source>
</evidence>
<dbReference type="Proteomes" id="UP000295531">
    <property type="component" value="Unassembled WGS sequence"/>
</dbReference>
<evidence type="ECO:0000256" key="3">
    <source>
        <dbReference type="ARBA" id="ARBA00022448"/>
    </source>
</evidence>
<dbReference type="OrthoDB" id="9808461at2"/>
<feature type="transmembrane region" description="Helical" evidence="8">
    <location>
        <begin position="278"/>
        <end position="300"/>
    </location>
</feature>
<accession>A0A4R6PJG2</accession>
<dbReference type="NCBIfam" id="TIGR02212">
    <property type="entry name" value="lolCE"/>
    <property type="match status" value="1"/>
</dbReference>
<dbReference type="AlphaFoldDB" id="A0A4R6PJG2"/>
<dbReference type="EMBL" id="SNXI01000005">
    <property type="protein sequence ID" value="TDP38257.1"/>
    <property type="molecule type" value="Genomic_DNA"/>
</dbReference>
<dbReference type="PANTHER" id="PTHR30489">
    <property type="entry name" value="LIPOPROTEIN-RELEASING SYSTEM TRANSMEMBRANE PROTEIN LOLE"/>
    <property type="match status" value="1"/>
</dbReference>
<comment type="similarity">
    <text evidence="2">Belongs to the ABC-4 integral membrane protein family. LolC/E subfamily.</text>
</comment>
<evidence type="ECO:0000313" key="11">
    <source>
        <dbReference type="EMBL" id="TDP38257.1"/>
    </source>
</evidence>
<dbReference type="RefSeq" id="WP_133539302.1">
    <property type="nucleotide sequence ID" value="NZ_SNXI01000005.1"/>
</dbReference>
<evidence type="ECO:0000259" key="9">
    <source>
        <dbReference type="Pfam" id="PF02687"/>
    </source>
</evidence>